<dbReference type="AlphaFoldDB" id="Q1RUA6"/>
<name>Q1RUA6_MEDTR</name>
<reference evidence="1" key="1">
    <citation type="submission" date="2006-03" db="EMBL/GenBank/DDBJ databases">
        <authorList>
            <person name="Lin S."/>
            <person name="Dixon R."/>
            <person name="May G."/>
            <person name="Sumner L."/>
            <person name="Gonzales B."/>
            <person name="Cook D."/>
            <person name="Kim D."/>
            <person name="Young N."/>
            <person name="Cannon S."/>
            <person name="Roe B.A."/>
        </authorList>
    </citation>
    <scope>NUCLEOTIDE SEQUENCE</scope>
</reference>
<protein>
    <submittedName>
        <fullName evidence="1">Uncharacterized protein</fullName>
    </submittedName>
</protein>
<accession>Q1RUA6</accession>
<dbReference type="EMBL" id="AC153123">
    <property type="protein sequence ID" value="ABE87576.1"/>
    <property type="molecule type" value="Genomic_DNA"/>
</dbReference>
<reference evidence="1" key="2">
    <citation type="submission" date="2007-04" db="EMBL/GenBank/DDBJ databases">
        <authorList>
            <consortium name="The International Medicago Genome Annotation Group"/>
        </authorList>
    </citation>
    <scope>NUCLEOTIDE SEQUENCE</scope>
</reference>
<gene>
    <name evidence="1" type="ORF">MtrDRAFT_AC153123g36v2</name>
</gene>
<organism evidence="1">
    <name type="scientific">Medicago truncatula</name>
    <name type="common">Barrel medic</name>
    <name type="synonym">Medicago tribuloides</name>
    <dbReference type="NCBI Taxonomy" id="3880"/>
    <lineage>
        <taxon>Eukaryota</taxon>
        <taxon>Viridiplantae</taxon>
        <taxon>Streptophyta</taxon>
        <taxon>Embryophyta</taxon>
        <taxon>Tracheophyta</taxon>
        <taxon>Spermatophyta</taxon>
        <taxon>Magnoliopsida</taxon>
        <taxon>eudicotyledons</taxon>
        <taxon>Gunneridae</taxon>
        <taxon>Pentapetalae</taxon>
        <taxon>rosids</taxon>
        <taxon>fabids</taxon>
        <taxon>Fabales</taxon>
        <taxon>Fabaceae</taxon>
        <taxon>Papilionoideae</taxon>
        <taxon>50 kb inversion clade</taxon>
        <taxon>NPAAA clade</taxon>
        <taxon>Hologalegina</taxon>
        <taxon>IRL clade</taxon>
        <taxon>Trifolieae</taxon>
        <taxon>Medicago</taxon>
    </lineage>
</organism>
<proteinExistence type="predicted"/>
<sequence>MYPRIASMTFKVIDEQHGIGKDARSHRTNRLNKNYQFITGNCIFINSYKEVEGIQRILIHAKTLTHTRFIFCIPSN</sequence>
<evidence type="ECO:0000313" key="1">
    <source>
        <dbReference type="EMBL" id="ABE87576.1"/>
    </source>
</evidence>